<dbReference type="Pfam" id="PF03625">
    <property type="entry name" value="DUF302"/>
    <property type="match status" value="1"/>
</dbReference>
<accession>A0A432L7Z0</accession>
<dbReference type="PANTHER" id="PTHR38342">
    <property type="entry name" value="SLR5037 PROTEIN"/>
    <property type="match status" value="1"/>
</dbReference>
<dbReference type="RefSeq" id="WP_126660332.1">
    <property type="nucleotide sequence ID" value="NZ_RYYR01000031.1"/>
</dbReference>
<sequence length="129" mass="14687">MDFHYTVQTNKTIEEAIESIEQNLKINKFGVLWQLNLTETLQKKGVDQYKKPFRILEVCNPVEAARVLEHNPLVGYFLPCKITVYEDEGKTKIGLPKPTAMISLLNDAELISIAEKIEAVLIDVLEKSK</sequence>
<dbReference type="AlphaFoldDB" id="A0A432L7Z0"/>
<evidence type="ECO:0000313" key="3">
    <source>
        <dbReference type="Proteomes" id="UP000287910"/>
    </source>
</evidence>
<dbReference type="PIRSF" id="PIRSF021774">
    <property type="entry name" value="UCP021774"/>
    <property type="match status" value="1"/>
</dbReference>
<dbReference type="InterPro" id="IPR035923">
    <property type="entry name" value="TT1751-like_sf"/>
</dbReference>
<keyword evidence="3" id="KW-1185">Reference proteome</keyword>
<gene>
    <name evidence="2" type="ORF">EK386_16780</name>
</gene>
<reference evidence="2 3" key="1">
    <citation type="submission" date="2018-12" db="EMBL/GenBank/DDBJ databases">
        <title>Lysinibacillus antri sp. nov., isolated from a cave soil.</title>
        <authorList>
            <person name="Narsing Rao M.P."/>
            <person name="Zhang H."/>
            <person name="Dong Z.-Y."/>
            <person name="Niu X.-K."/>
            <person name="Zhang K."/>
            <person name="Fang B.-Z."/>
            <person name="Kang Y.-Q."/>
            <person name="Xiao M."/>
            <person name="Li W.-J."/>
        </authorList>
    </citation>
    <scope>NUCLEOTIDE SEQUENCE [LARGE SCALE GENOMIC DNA]</scope>
    <source>
        <strain evidence="2 3">SYSU K30002</strain>
    </source>
</reference>
<dbReference type="EMBL" id="RYYR01000031">
    <property type="protein sequence ID" value="RUL48621.1"/>
    <property type="molecule type" value="Genomic_DNA"/>
</dbReference>
<evidence type="ECO:0000313" key="2">
    <source>
        <dbReference type="EMBL" id="RUL48621.1"/>
    </source>
</evidence>
<dbReference type="InterPro" id="IPR016796">
    <property type="entry name" value="UCP021774"/>
</dbReference>
<dbReference type="SUPFAM" id="SSF103247">
    <property type="entry name" value="TT1751-like"/>
    <property type="match status" value="1"/>
</dbReference>
<dbReference type="PANTHER" id="PTHR38342:SF1">
    <property type="entry name" value="SLR5037 PROTEIN"/>
    <property type="match status" value="1"/>
</dbReference>
<comment type="caution">
    <text evidence="2">The sequence shown here is derived from an EMBL/GenBank/DDBJ whole genome shotgun (WGS) entry which is preliminary data.</text>
</comment>
<evidence type="ECO:0000259" key="1">
    <source>
        <dbReference type="Pfam" id="PF03625"/>
    </source>
</evidence>
<proteinExistence type="predicted"/>
<dbReference type="Proteomes" id="UP000287910">
    <property type="component" value="Unassembled WGS sequence"/>
</dbReference>
<dbReference type="CDD" id="cd14797">
    <property type="entry name" value="DUF302"/>
    <property type="match status" value="1"/>
</dbReference>
<dbReference type="InterPro" id="IPR005180">
    <property type="entry name" value="DUF302"/>
</dbReference>
<name>A0A432L7Z0_9BACI</name>
<feature type="domain" description="DUF302" evidence="1">
    <location>
        <begin position="36"/>
        <end position="98"/>
    </location>
</feature>
<dbReference type="Gene3D" id="3.30.310.70">
    <property type="entry name" value="TT1751-like domain"/>
    <property type="match status" value="1"/>
</dbReference>
<organism evidence="2 3">
    <name type="scientific">Lysinibacillus antri</name>
    <dbReference type="NCBI Taxonomy" id="2498145"/>
    <lineage>
        <taxon>Bacteria</taxon>
        <taxon>Bacillati</taxon>
        <taxon>Bacillota</taxon>
        <taxon>Bacilli</taxon>
        <taxon>Bacillales</taxon>
        <taxon>Bacillaceae</taxon>
        <taxon>Lysinibacillus</taxon>
    </lineage>
</organism>
<protein>
    <submittedName>
        <fullName evidence="2">DUF302 domain-containing protein</fullName>
    </submittedName>
</protein>